<dbReference type="GO" id="GO:0005694">
    <property type="term" value="C:chromosome"/>
    <property type="evidence" value="ECO:0007669"/>
    <property type="project" value="UniProtKB-SubCell"/>
</dbReference>
<dbReference type="Pfam" id="PF02301">
    <property type="entry name" value="HORMA"/>
    <property type="match status" value="1"/>
</dbReference>
<keyword evidence="4" id="KW-0539">Nucleus</keyword>
<dbReference type="PROSITE" id="PS50815">
    <property type="entry name" value="HORMA"/>
    <property type="match status" value="1"/>
</dbReference>
<evidence type="ECO:0000256" key="6">
    <source>
        <dbReference type="SAM" id="MobiDB-lite"/>
    </source>
</evidence>
<protein>
    <submittedName>
        <fullName evidence="8">HORMA domain-containing protein 1</fullName>
    </submittedName>
</protein>
<feature type="region of interest" description="Disordered" evidence="6">
    <location>
        <begin position="472"/>
        <end position="506"/>
    </location>
</feature>
<accession>F1L0X3</accession>
<evidence type="ECO:0000313" key="8">
    <source>
        <dbReference type="EMBL" id="ADY43777.1"/>
    </source>
</evidence>
<dbReference type="EMBL" id="JI169275">
    <property type="protein sequence ID" value="ADY43777.1"/>
    <property type="molecule type" value="mRNA"/>
</dbReference>
<keyword evidence="3" id="KW-0158">Chromosome</keyword>
<feature type="compositionally biased region" description="Basic and acidic residues" evidence="6">
    <location>
        <begin position="475"/>
        <end position="484"/>
    </location>
</feature>
<feature type="compositionally biased region" description="Basic and acidic residues" evidence="6">
    <location>
        <begin position="260"/>
        <end position="288"/>
    </location>
</feature>
<evidence type="ECO:0000256" key="4">
    <source>
        <dbReference type="ARBA" id="ARBA00023242"/>
    </source>
</evidence>
<dbReference type="PANTHER" id="PTHR48225">
    <property type="entry name" value="HORMA DOMAIN-CONTAINING PROTEIN 1"/>
    <property type="match status" value="1"/>
</dbReference>
<dbReference type="PANTHER" id="PTHR48225:SF7">
    <property type="entry name" value="MEIOSIS-SPECIFIC PROTEIN HOP1"/>
    <property type="match status" value="1"/>
</dbReference>
<evidence type="ECO:0000256" key="3">
    <source>
        <dbReference type="ARBA" id="ARBA00022454"/>
    </source>
</evidence>
<evidence type="ECO:0000259" key="7">
    <source>
        <dbReference type="PROSITE" id="PS50815"/>
    </source>
</evidence>
<comment type="subcellular location">
    <subcellularLocation>
        <location evidence="2">Chromosome</location>
    </subcellularLocation>
    <subcellularLocation>
        <location evidence="1">Nucleus</location>
    </subcellularLocation>
</comment>
<dbReference type="GO" id="GO:0005634">
    <property type="term" value="C:nucleus"/>
    <property type="evidence" value="ECO:0007669"/>
    <property type="project" value="UniProtKB-SubCell"/>
</dbReference>
<evidence type="ECO:0000256" key="5">
    <source>
        <dbReference type="ARBA" id="ARBA00023254"/>
    </source>
</evidence>
<feature type="domain" description="HORMA" evidence="7">
    <location>
        <begin position="31"/>
        <end position="232"/>
    </location>
</feature>
<dbReference type="InterPro" id="IPR051294">
    <property type="entry name" value="HORMA_MeioticProgression"/>
</dbReference>
<proteinExistence type="evidence at transcript level"/>
<dbReference type="InterPro" id="IPR036570">
    <property type="entry name" value="HORMA_dom_sf"/>
</dbReference>
<evidence type="ECO:0000256" key="1">
    <source>
        <dbReference type="ARBA" id="ARBA00004123"/>
    </source>
</evidence>
<feature type="region of interest" description="Disordered" evidence="6">
    <location>
        <begin position="260"/>
        <end position="299"/>
    </location>
</feature>
<dbReference type="GO" id="GO:0051321">
    <property type="term" value="P:meiotic cell cycle"/>
    <property type="evidence" value="ECO:0007669"/>
    <property type="project" value="UniProtKB-KW"/>
</dbReference>
<name>F1L0X3_ASCSU</name>
<evidence type="ECO:0000256" key="2">
    <source>
        <dbReference type="ARBA" id="ARBA00004286"/>
    </source>
</evidence>
<dbReference type="InterPro" id="IPR003511">
    <property type="entry name" value="HORMA_dom"/>
</dbReference>
<sequence length="506" mass="56685">MQRLINTKTSDTETKDVTWWEQTTDDEESEEDSAKVVRGVLSLLISQIFYQRRLLSPKHFASVRVSKMKTPVLANETKQGKSFWRMMDSILDAIHKRYLYQIIVVLTDKGRKDIGVFEVYKFIIRYADNGCRIVIKSAGGQNSGVLMYKGKKEMRRQVAALLRDVHTLTTSFEDLPKRTIPLIKLRYYSNTPLDYEPPGFKMADSLYKFDHKPNDYYLGSFQSKILRCTLKAESLFSPGSTSLPKASHIFKTSQKDSAAKSALEDWKQRQHKQERMLADDLESHDQHKSSGIVKPKQTMASASSVRPATIFEAPSGLQRSTSGGRDKFHSSSDDAEEVVAGNLLICETKHADATTIGDSAWKARQQDSRVTMENMSRRLQLHAKGSTQKRGATIDTSSDKASFDSIDALGTLISQYISPLETSANTIGTGISREWNDDQGASRSAKGGASQKCIHSSSASIMLSSSSSLMSSECMKGDLMSEQRPHKKRKVSRMNHPRFRASSNHP</sequence>
<reference evidence="8" key="1">
    <citation type="journal article" date="2011" name="Genome Res.">
        <title>Deep small RNA sequencing from the nematode Ascaris reveals conservation, functional diversification, and novel developmental profiles.</title>
        <authorList>
            <person name="Wang J."/>
            <person name="Czech B."/>
            <person name="Crunk A."/>
            <person name="Wallace A."/>
            <person name="Mitreva M."/>
            <person name="Hannon G.J."/>
            <person name="Davis R.E."/>
        </authorList>
    </citation>
    <scope>NUCLEOTIDE SEQUENCE</scope>
</reference>
<dbReference type="Gene3D" id="3.30.900.10">
    <property type="entry name" value="HORMA domain"/>
    <property type="match status" value="1"/>
</dbReference>
<dbReference type="SUPFAM" id="SSF56019">
    <property type="entry name" value="The spindle assembly checkpoint protein mad2"/>
    <property type="match status" value="1"/>
</dbReference>
<dbReference type="AlphaFoldDB" id="F1L0X3"/>
<organism evidence="8">
    <name type="scientific">Ascaris suum</name>
    <name type="common">Pig roundworm</name>
    <name type="synonym">Ascaris lumbricoides</name>
    <dbReference type="NCBI Taxonomy" id="6253"/>
    <lineage>
        <taxon>Eukaryota</taxon>
        <taxon>Metazoa</taxon>
        <taxon>Ecdysozoa</taxon>
        <taxon>Nematoda</taxon>
        <taxon>Chromadorea</taxon>
        <taxon>Rhabditida</taxon>
        <taxon>Spirurina</taxon>
        <taxon>Ascaridomorpha</taxon>
        <taxon>Ascaridoidea</taxon>
        <taxon>Ascarididae</taxon>
        <taxon>Ascaris</taxon>
    </lineage>
</organism>
<feature type="compositionally biased region" description="Basic residues" evidence="6">
    <location>
        <begin position="485"/>
        <end position="499"/>
    </location>
</feature>
<keyword evidence="5" id="KW-0469">Meiosis</keyword>